<dbReference type="RefSeq" id="WP_259525521.1">
    <property type="nucleotide sequence ID" value="NZ_JANLCK010000002.1"/>
</dbReference>
<protein>
    <submittedName>
        <fullName evidence="2">Uncharacterized protein</fullName>
    </submittedName>
</protein>
<accession>A0AA42BSB1</accession>
<organism evidence="2 3">
    <name type="scientific">Herbiconiux oxytropis</name>
    <dbReference type="NCBI Taxonomy" id="2970915"/>
    <lineage>
        <taxon>Bacteria</taxon>
        <taxon>Bacillati</taxon>
        <taxon>Actinomycetota</taxon>
        <taxon>Actinomycetes</taxon>
        <taxon>Micrococcales</taxon>
        <taxon>Microbacteriaceae</taxon>
        <taxon>Herbiconiux</taxon>
    </lineage>
</organism>
<feature type="compositionally biased region" description="Basic and acidic residues" evidence="1">
    <location>
        <begin position="1"/>
        <end position="16"/>
    </location>
</feature>
<reference evidence="2" key="1">
    <citation type="submission" date="2022-08" db="EMBL/GenBank/DDBJ databases">
        <authorList>
            <person name="Deng Y."/>
            <person name="Han X.-F."/>
            <person name="Zhang Y.-Q."/>
        </authorList>
    </citation>
    <scope>NUCLEOTIDE SEQUENCE</scope>
    <source>
        <strain evidence="2">CPCC 203407</strain>
    </source>
</reference>
<dbReference type="AlphaFoldDB" id="A0AA42BSB1"/>
<keyword evidence="3" id="KW-1185">Reference proteome</keyword>
<sequence>MNESGPHDGERDRDEVESTPTQPLDVAAVIRALDAADGPR</sequence>
<dbReference type="EMBL" id="JANLCK010000002">
    <property type="protein sequence ID" value="MCS5725045.1"/>
    <property type="molecule type" value="Genomic_DNA"/>
</dbReference>
<evidence type="ECO:0000313" key="3">
    <source>
        <dbReference type="Proteomes" id="UP001165587"/>
    </source>
</evidence>
<name>A0AA42BSB1_9MICO</name>
<feature type="region of interest" description="Disordered" evidence="1">
    <location>
        <begin position="1"/>
        <end position="27"/>
    </location>
</feature>
<gene>
    <name evidence="2" type="ORF">N1028_03965</name>
</gene>
<comment type="caution">
    <text evidence="2">The sequence shown here is derived from an EMBL/GenBank/DDBJ whole genome shotgun (WGS) entry which is preliminary data.</text>
</comment>
<evidence type="ECO:0000256" key="1">
    <source>
        <dbReference type="SAM" id="MobiDB-lite"/>
    </source>
</evidence>
<proteinExistence type="predicted"/>
<evidence type="ECO:0000313" key="2">
    <source>
        <dbReference type="EMBL" id="MCS5725045.1"/>
    </source>
</evidence>
<dbReference type="Proteomes" id="UP001165587">
    <property type="component" value="Unassembled WGS sequence"/>
</dbReference>